<dbReference type="GeneID" id="84573683"/>
<comment type="caution">
    <text evidence="1">The sequence shown here is derived from an EMBL/GenBank/DDBJ whole genome shotgun (WGS) entry which is preliminary data.</text>
</comment>
<gene>
    <name evidence="1" type="ORF">NCTC10254_01454</name>
</gene>
<accession>A0A6H9XQ24</accession>
<organism evidence="1 2">
    <name type="scientific">Corynebacterium matruchotii</name>
    <dbReference type="NCBI Taxonomy" id="43768"/>
    <lineage>
        <taxon>Bacteria</taxon>
        <taxon>Bacillati</taxon>
        <taxon>Actinomycetota</taxon>
        <taxon>Actinomycetes</taxon>
        <taxon>Mycobacteriales</taxon>
        <taxon>Corynebacteriaceae</taxon>
        <taxon>Corynebacterium</taxon>
    </lineage>
</organism>
<dbReference type="RefSeq" id="WP_040431712.1">
    <property type="nucleotide sequence ID" value="NZ_CP050134.2"/>
</dbReference>
<reference evidence="1 2" key="1">
    <citation type="submission" date="2018-06" db="EMBL/GenBank/DDBJ databases">
        <authorList>
            <consortium name="Pathogen Informatics"/>
            <person name="Doyle S."/>
        </authorList>
    </citation>
    <scope>NUCLEOTIDE SEQUENCE [LARGE SCALE GENOMIC DNA]</scope>
    <source>
        <strain evidence="1 2">NCTC10254</strain>
    </source>
</reference>
<dbReference type="Proteomes" id="UP000249886">
    <property type="component" value="Unassembled WGS sequence"/>
</dbReference>
<sequence>MKKKLIIALVLSLWFTSAYWLGSYYRRAQVAGVAIQKYVDVLDAESTDPQCTLEHCPNSSKSLPGMPEDRALFTSNEQFNVEMKDSPTGPATATEFAVKHVTKKDNGMVEAIVYGTTTKCYFPGDIGSISDLFRITLAPSTIKGEYVVIEDKRLGDTENPVPYARTLYKGKNKGEPSCSWKSKAS</sequence>
<dbReference type="AlphaFoldDB" id="A0A6H9XQ24"/>
<dbReference type="EMBL" id="UARK01000011">
    <property type="protein sequence ID" value="SPW28508.1"/>
    <property type="molecule type" value="Genomic_DNA"/>
</dbReference>
<evidence type="ECO:0000313" key="2">
    <source>
        <dbReference type="Proteomes" id="UP000249886"/>
    </source>
</evidence>
<protein>
    <submittedName>
        <fullName evidence="1">Uncharacterized protein</fullName>
    </submittedName>
</protein>
<name>A0A6H9XQ24_9CORY</name>
<proteinExistence type="predicted"/>
<evidence type="ECO:0000313" key="1">
    <source>
        <dbReference type="EMBL" id="SPW28508.1"/>
    </source>
</evidence>